<proteinExistence type="predicted"/>
<dbReference type="AlphaFoldDB" id="A0AAD1VS35"/>
<keyword evidence="3" id="KW-1185">Reference proteome</keyword>
<evidence type="ECO:0000313" key="3">
    <source>
        <dbReference type="Proteomes" id="UP001295444"/>
    </source>
</evidence>
<accession>A0AAD1VS35</accession>
<feature type="compositionally biased region" description="Basic residues" evidence="1">
    <location>
        <begin position="30"/>
        <end position="42"/>
    </location>
</feature>
<organism evidence="2 3">
    <name type="scientific">Pelobates cultripes</name>
    <name type="common">Western spadefoot toad</name>
    <dbReference type="NCBI Taxonomy" id="61616"/>
    <lineage>
        <taxon>Eukaryota</taxon>
        <taxon>Metazoa</taxon>
        <taxon>Chordata</taxon>
        <taxon>Craniata</taxon>
        <taxon>Vertebrata</taxon>
        <taxon>Euteleostomi</taxon>
        <taxon>Amphibia</taxon>
        <taxon>Batrachia</taxon>
        <taxon>Anura</taxon>
        <taxon>Pelobatoidea</taxon>
        <taxon>Pelobatidae</taxon>
        <taxon>Pelobates</taxon>
    </lineage>
</organism>
<feature type="non-terminal residue" evidence="2">
    <location>
        <position position="1"/>
    </location>
</feature>
<gene>
    <name evidence="2" type="ORF">PECUL_23A000367</name>
</gene>
<sequence>ENAERPGYVNPATSKNCTDSIDESANRNRLTLHNKNSRRVAKPKGSPFQRLLNSTKTPSHL</sequence>
<reference evidence="2" key="1">
    <citation type="submission" date="2022-03" db="EMBL/GenBank/DDBJ databases">
        <authorList>
            <person name="Alioto T."/>
            <person name="Alioto T."/>
            <person name="Gomez Garrido J."/>
        </authorList>
    </citation>
    <scope>NUCLEOTIDE SEQUENCE</scope>
</reference>
<name>A0AAD1VS35_PELCU</name>
<dbReference type="Proteomes" id="UP001295444">
    <property type="component" value="Chromosome 02"/>
</dbReference>
<feature type="compositionally biased region" description="Polar residues" evidence="1">
    <location>
        <begin position="51"/>
        <end position="61"/>
    </location>
</feature>
<evidence type="ECO:0000313" key="2">
    <source>
        <dbReference type="EMBL" id="CAH2253517.1"/>
    </source>
</evidence>
<protein>
    <submittedName>
        <fullName evidence="2">Uncharacterized protein</fullName>
    </submittedName>
</protein>
<feature type="region of interest" description="Disordered" evidence="1">
    <location>
        <begin position="1"/>
        <end position="61"/>
    </location>
</feature>
<dbReference type="EMBL" id="OW240913">
    <property type="protein sequence ID" value="CAH2253517.1"/>
    <property type="molecule type" value="Genomic_DNA"/>
</dbReference>
<evidence type="ECO:0000256" key="1">
    <source>
        <dbReference type="SAM" id="MobiDB-lite"/>
    </source>
</evidence>